<name>A0A8S5LMM7_9CAUD</name>
<reference evidence="1" key="1">
    <citation type="journal article" date="2021" name="Proc. Natl. Acad. Sci. U.S.A.">
        <title>A Catalog of Tens of Thousands of Viruses from Human Metagenomes Reveals Hidden Associations with Chronic Diseases.</title>
        <authorList>
            <person name="Tisza M.J."/>
            <person name="Buck C.B."/>
        </authorList>
    </citation>
    <scope>NUCLEOTIDE SEQUENCE</scope>
    <source>
        <strain evidence="1">CtkyH28</strain>
    </source>
</reference>
<evidence type="ECO:0000313" key="1">
    <source>
        <dbReference type="EMBL" id="DAD71198.1"/>
    </source>
</evidence>
<proteinExistence type="predicted"/>
<protein>
    <submittedName>
        <fullName evidence="1">Uncharacterized protein</fullName>
    </submittedName>
</protein>
<organism evidence="1">
    <name type="scientific">Siphoviridae sp. ctkyH28</name>
    <dbReference type="NCBI Taxonomy" id="2827585"/>
    <lineage>
        <taxon>Viruses</taxon>
        <taxon>Duplodnaviria</taxon>
        <taxon>Heunggongvirae</taxon>
        <taxon>Uroviricota</taxon>
        <taxon>Caudoviricetes</taxon>
    </lineage>
</organism>
<dbReference type="EMBL" id="BK015877">
    <property type="protein sequence ID" value="DAD71198.1"/>
    <property type="molecule type" value="Genomic_DNA"/>
</dbReference>
<accession>A0A8S5LMM7</accession>
<sequence>MGTPCYKCEKRHYGCHAECKEYIDWAAERERQRERERSPCTDGHIRKHDNYLRRVLRNRCGNHRKGDKG</sequence>